<keyword evidence="3" id="KW-0347">Helicase</keyword>
<evidence type="ECO:0000256" key="6">
    <source>
        <dbReference type="SAM" id="MobiDB-lite"/>
    </source>
</evidence>
<dbReference type="PANTHER" id="PTHR47959:SF14">
    <property type="entry name" value="DEAD-BOX ATP-DEPENDENT RNA HELICASE 28"/>
    <property type="match status" value="1"/>
</dbReference>
<dbReference type="Pfam" id="PF00270">
    <property type="entry name" value="DEAD"/>
    <property type="match status" value="1"/>
</dbReference>
<feature type="region of interest" description="Disordered" evidence="6">
    <location>
        <begin position="18"/>
        <end position="58"/>
    </location>
</feature>
<protein>
    <recommendedName>
        <fullName evidence="11">RNA helicase</fullName>
    </recommendedName>
</protein>
<comment type="caution">
    <text evidence="9">The sequence shown here is derived from an EMBL/GenBank/DDBJ whole genome shotgun (WGS) entry which is preliminary data.</text>
</comment>
<feature type="domain" description="Helicase ATP-binding" evidence="7">
    <location>
        <begin position="453"/>
        <end position="508"/>
    </location>
</feature>
<evidence type="ECO:0008006" key="11">
    <source>
        <dbReference type="Google" id="ProtNLM"/>
    </source>
</evidence>
<evidence type="ECO:0000259" key="8">
    <source>
        <dbReference type="PROSITE" id="PS51195"/>
    </source>
</evidence>
<dbReference type="GO" id="GO:0003676">
    <property type="term" value="F:nucleic acid binding"/>
    <property type="evidence" value="ECO:0007669"/>
    <property type="project" value="InterPro"/>
</dbReference>
<dbReference type="InterPro" id="IPR014001">
    <property type="entry name" value="Helicase_ATP-bd"/>
</dbReference>
<evidence type="ECO:0000256" key="2">
    <source>
        <dbReference type="ARBA" id="ARBA00022801"/>
    </source>
</evidence>
<dbReference type="GO" id="GO:0003724">
    <property type="term" value="F:RNA helicase activity"/>
    <property type="evidence" value="ECO:0007669"/>
    <property type="project" value="InterPro"/>
</dbReference>
<dbReference type="PROSITE" id="PS51195">
    <property type="entry name" value="Q_MOTIF"/>
    <property type="match status" value="1"/>
</dbReference>
<dbReference type="InterPro" id="IPR027417">
    <property type="entry name" value="P-loop_NTPase"/>
</dbReference>
<dbReference type="PANTHER" id="PTHR47959">
    <property type="entry name" value="ATP-DEPENDENT RNA HELICASE RHLE-RELATED"/>
    <property type="match status" value="1"/>
</dbReference>
<dbReference type="InterPro" id="IPR050079">
    <property type="entry name" value="DEAD_box_RNA_helicase"/>
</dbReference>
<sequence>MIPSPHHTSVTHFPTTVITPKPVRHTTPTHITNHRVTPTPSDRHPEHHSTSFVGTNRGHYYGRDHPSLSDIRVAAPPCKSSPSLDGRPSIGSSAGSVPYDSPLGPTPSHPSKPVASPVLDPATIIVVKRCIKKKKSFEPKTECIHFVDANDLTDNEDFFEDKTEVSELDSPHDLNPDLGDLEPLNLSTSVHLTPNLLKDIPLNKVYLGDSNVISKEANLTLNTLNLNSEDPDLVVSPTELTLDNSGGSNLESEVVQLNLLPELNPDLIDPESMDLRAITKSGSVENNNMISEDSILNQKDLKPSVKEEPPLVLLRSILGVASLDLHVKECVSTNLTYLTIPCIDFNARESIGPCLPISHLTVVPTYALNTLPHLLGPIPAGDSLGYPIMVEGLASENKYGENSSVASTNFFASAEGASFHANSFLELNLSRPLLKACEALGYHKPTPIQAACIPLALTGRDICGSALTGSGKTAAFALPVLERLLFRPKHIHAIRVLILTPARELAVQ</sequence>
<keyword evidence="2" id="KW-0378">Hydrolase</keyword>
<evidence type="ECO:0000256" key="4">
    <source>
        <dbReference type="ARBA" id="ARBA00022840"/>
    </source>
</evidence>
<evidence type="ECO:0000256" key="5">
    <source>
        <dbReference type="PROSITE-ProRule" id="PRU00552"/>
    </source>
</evidence>
<dbReference type="InterPro" id="IPR014014">
    <property type="entry name" value="RNA_helicase_DEAD_Q_motif"/>
</dbReference>
<dbReference type="EMBL" id="JAGFBR010000014">
    <property type="protein sequence ID" value="KAH0455977.1"/>
    <property type="molecule type" value="Genomic_DNA"/>
</dbReference>
<dbReference type="GO" id="GO:0005829">
    <property type="term" value="C:cytosol"/>
    <property type="evidence" value="ECO:0007669"/>
    <property type="project" value="TreeGrafter"/>
</dbReference>
<dbReference type="AlphaFoldDB" id="A0AAV7GJ66"/>
<keyword evidence="10" id="KW-1185">Reference proteome</keyword>
<proteinExistence type="predicted"/>
<keyword evidence="4" id="KW-0067">ATP-binding</keyword>
<feature type="region of interest" description="Disordered" evidence="6">
    <location>
        <begin position="73"/>
        <end position="116"/>
    </location>
</feature>
<evidence type="ECO:0000256" key="3">
    <source>
        <dbReference type="ARBA" id="ARBA00022806"/>
    </source>
</evidence>
<dbReference type="SUPFAM" id="SSF52540">
    <property type="entry name" value="P-loop containing nucleoside triphosphate hydrolases"/>
    <property type="match status" value="1"/>
</dbReference>
<dbReference type="PROSITE" id="PS51192">
    <property type="entry name" value="HELICASE_ATP_BIND_1"/>
    <property type="match status" value="1"/>
</dbReference>
<dbReference type="Gene3D" id="3.40.50.300">
    <property type="entry name" value="P-loop containing nucleotide triphosphate hydrolases"/>
    <property type="match status" value="1"/>
</dbReference>
<evidence type="ECO:0000313" key="9">
    <source>
        <dbReference type="EMBL" id="KAH0455977.1"/>
    </source>
</evidence>
<organism evidence="9 10">
    <name type="scientific">Dendrobium chrysotoxum</name>
    <name type="common">Orchid</name>
    <dbReference type="NCBI Taxonomy" id="161865"/>
    <lineage>
        <taxon>Eukaryota</taxon>
        <taxon>Viridiplantae</taxon>
        <taxon>Streptophyta</taxon>
        <taxon>Embryophyta</taxon>
        <taxon>Tracheophyta</taxon>
        <taxon>Spermatophyta</taxon>
        <taxon>Magnoliopsida</taxon>
        <taxon>Liliopsida</taxon>
        <taxon>Asparagales</taxon>
        <taxon>Orchidaceae</taxon>
        <taxon>Epidendroideae</taxon>
        <taxon>Malaxideae</taxon>
        <taxon>Dendrobiinae</taxon>
        <taxon>Dendrobium</taxon>
    </lineage>
</organism>
<dbReference type="InterPro" id="IPR011545">
    <property type="entry name" value="DEAD/DEAH_box_helicase_dom"/>
</dbReference>
<dbReference type="GO" id="GO:0016787">
    <property type="term" value="F:hydrolase activity"/>
    <property type="evidence" value="ECO:0007669"/>
    <property type="project" value="UniProtKB-KW"/>
</dbReference>
<keyword evidence="1" id="KW-0547">Nucleotide-binding</keyword>
<dbReference type="Proteomes" id="UP000775213">
    <property type="component" value="Unassembled WGS sequence"/>
</dbReference>
<accession>A0AAV7GJ66</accession>
<evidence type="ECO:0000313" key="10">
    <source>
        <dbReference type="Proteomes" id="UP000775213"/>
    </source>
</evidence>
<feature type="domain" description="DEAD-box RNA helicase Q" evidence="8">
    <location>
        <begin position="422"/>
        <end position="450"/>
    </location>
</feature>
<evidence type="ECO:0000259" key="7">
    <source>
        <dbReference type="PROSITE" id="PS51192"/>
    </source>
</evidence>
<gene>
    <name evidence="9" type="ORF">IEQ34_016009</name>
</gene>
<name>A0AAV7GJ66_DENCH</name>
<reference evidence="9 10" key="1">
    <citation type="journal article" date="2021" name="Hortic Res">
        <title>Chromosome-scale assembly of the Dendrobium chrysotoxum genome enhances the understanding of orchid evolution.</title>
        <authorList>
            <person name="Zhang Y."/>
            <person name="Zhang G.Q."/>
            <person name="Zhang D."/>
            <person name="Liu X.D."/>
            <person name="Xu X.Y."/>
            <person name="Sun W.H."/>
            <person name="Yu X."/>
            <person name="Zhu X."/>
            <person name="Wang Z.W."/>
            <person name="Zhao X."/>
            <person name="Zhong W.Y."/>
            <person name="Chen H."/>
            <person name="Yin W.L."/>
            <person name="Huang T."/>
            <person name="Niu S.C."/>
            <person name="Liu Z.J."/>
        </authorList>
    </citation>
    <scope>NUCLEOTIDE SEQUENCE [LARGE SCALE GENOMIC DNA]</scope>
    <source>
        <strain evidence="9">Lindl</strain>
    </source>
</reference>
<evidence type="ECO:0000256" key="1">
    <source>
        <dbReference type="ARBA" id="ARBA00022741"/>
    </source>
</evidence>
<feature type="short sequence motif" description="Q motif" evidence="5">
    <location>
        <begin position="422"/>
        <end position="450"/>
    </location>
</feature>
<dbReference type="GO" id="GO:0005524">
    <property type="term" value="F:ATP binding"/>
    <property type="evidence" value="ECO:0007669"/>
    <property type="project" value="UniProtKB-KW"/>
</dbReference>
<feature type="compositionally biased region" description="Polar residues" evidence="6">
    <location>
        <begin position="26"/>
        <end position="40"/>
    </location>
</feature>